<evidence type="ECO:0000259" key="2">
    <source>
        <dbReference type="SMART" id="SM01271"/>
    </source>
</evidence>
<dbReference type="InterPro" id="IPR025609">
    <property type="entry name" value="Lsm14-like_N"/>
</dbReference>
<dbReference type="Proteomes" id="UP000267251">
    <property type="component" value="Unassembled WGS sequence"/>
</dbReference>
<dbReference type="PANTHER" id="PTHR13586">
    <property type="entry name" value="SCD6 PROTEIN-RELATED"/>
    <property type="match status" value="1"/>
</dbReference>
<dbReference type="OrthoDB" id="21539at2759"/>
<dbReference type="GO" id="GO:0034063">
    <property type="term" value="P:stress granule assembly"/>
    <property type="evidence" value="ECO:0007669"/>
    <property type="project" value="TreeGrafter"/>
</dbReference>
<organism evidence="3 4">
    <name type="scientific">Piptocephalis cylindrospora</name>
    <dbReference type="NCBI Taxonomy" id="1907219"/>
    <lineage>
        <taxon>Eukaryota</taxon>
        <taxon>Fungi</taxon>
        <taxon>Fungi incertae sedis</taxon>
        <taxon>Zoopagomycota</taxon>
        <taxon>Zoopagomycotina</taxon>
        <taxon>Zoopagomycetes</taxon>
        <taxon>Zoopagales</taxon>
        <taxon>Piptocephalidaceae</taxon>
        <taxon>Piptocephalis</taxon>
    </lineage>
</organism>
<dbReference type="GO" id="GO:0003729">
    <property type="term" value="F:mRNA binding"/>
    <property type="evidence" value="ECO:0007669"/>
    <property type="project" value="TreeGrafter"/>
</dbReference>
<feature type="non-terminal residue" evidence="3">
    <location>
        <position position="95"/>
    </location>
</feature>
<feature type="region of interest" description="Disordered" evidence="1">
    <location>
        <begin position="73"/>
        <end position="95"/>
    </location>
</feature>
<sequence length="95" mass="10335">MDGKEYVGAKISLASKSGVRYIGILNAMDLAASTVALEQVYCYTGDPATTMPRFFEYVTFRASDIQDLQVIEMPQHAKSQAPPSSKAEMTDPAVL</sequence>
<accession>A0A4P9Y7H1</accession>
<feature type="domain" description="Lsm14-like N-terminal" evidence="2">
    <location>
        <begin position="1"/>
        <end position="93"/>
    </location>
</feature>
<reference evidence="4" key="1">
    <citation type="journal article" date="2018" name="Nat. Microbiol.">
        <title>Leveraging single-cell genomics to expand the fungal tree of life.</title>
        <authorList>
            <person name="Ahrendt S.R."/>
            <person name="Quandt C.A."/>
            <person name="Ciobanu D."/>
            <person name="Clum A."/>
            <person name="Salamov A."/>
            <person name="Andreopoulos B."/>
            <person name="Cheng J.F."/>
            <person name="Woyke T."/>
            <person name="Pelin A."/>
            <person name="Henrissat B."/>
            <person name="Reynolds N.K."/>
            <person name="Benny G.L."/>
            <person name="Smith M.E."/>
            <person name="James T.Y."/>
            <person name="Grigoriev I.V."/>
        </authorList>
    </citation>
    <scope>NUCLEOTIDE SEQUENCE [LARGE SCALE GENOMIC DNA]</scope>
</reference>
<evidence type="ECO:0000256" key="1">
    <source>
        <dbReference type="SAM" id="MobiDB-lite"/>
    </source>
</evidence>
<dbReference type="InterPro" id="IPR010920">
    <property type="entry name" value="LSM_dom_sf"/>
</dbReference>
<name>A0A4P9Y7H1_9FUNG</name>
<dbReference type="Pfam" id="PF12701">
    <property type="entry name" value="LSM14"/>
    <property type="match status" value="1"/>
</dbReference>
<protein>
    <submittedName>
        <fullName evidence="3">Lsm14 N-terminal</fullName>
    </submittedName>
</protein>
<dbReference type="GO" id="GO:0033962">
    <property type="term" value="P:P-body assembly"/>
    <property type="evidence" value="ECO:0007669"/>
    <property type="project" value="TreeGrafter"/>
</dbReference>
<dbReference type="GO" id="GO:0000932">
    <property type="term" value="C:P-body"/>
    <property type="evidence" value="ECO:0007669"/>
    <property type="project" value="TreeGrafter"/>
</dbReference>
<dbReference type="SUPFAM" id="SSF50182">
    <property type="entry name" value="Sm-like ribonucleoproteins"/>
    <property type="match status" value="1"/>
</dbReference>
<keyword evidence="4" id="KW-1185">Reference proteome</keyword>
<dbReference type="SMART" id="SM01271">
    <property type="entry name" value="LSM14"/>
    <property type="match status" value="1"/>
</dbReference>
<dbReference type="AlphaFoldDB" id="A0A4P9Y7H1"/>
<dbReference type="EMBL" id="KZ987869">
    <property type="protein sequence ID" value="RKP14201.1"/>
    <property type="molecule type" value="Genomic_DNA"/>
</dbReference>
<proteinExistence type="predicted"/>
<dbReference type="Gene3D" id="2.30.30.100">
    <property type="match status" value="1"/>
</dbReference>
<evidence type="ECO:0000313" key="4">
    <source>
        <dbReference type="Proteomes" id="UP000267251"/>
    </source>
</evidence>
<gene>
    <name evidence="3" type="ORF">BJ684DRAFT_8951</name>
</gene>
<evidence type="ECO:0000313" key="3">
    <source>
        <dbReference type="EMBL" id="RKP14201.1"/>
    </source>
</evidence>
<dbReference type="PANTHER" id="PTHR13586:SF0">
    <property type="entry name" value="TRAILER HITCH, ISOFORM H"/>
    <property type="match status" value="1"/>
</dbReference>